<dbReference type="InterPro" id="IPR003599">
    <property type="entry name" value="Ig_sub"/>
</dbReference>
<reference evidence="9" key="1">
    <citation type="submission" date="2025-08" db="UniProtKB">
        <authorList>
            <consortium name="RefSeq"/>
        </authorList>
    </citation>
    <scope>IDENTIFICATION</scope>
</reference>
<accession>A0A6P8HBP6</accession>
<sequence length="769" mass="84599">MNFFSSERHTDKLETFQMGNIYTICVLGVLLFLPSKGISFIRNAGQDAIFMWNRTSGSIFEAQWGILDKGFIRPSFIYINKFTNKPKVSSDLETPSASRYKGRIFWVGDVNAGRAWFKMTNLNINDTKEYAVRLQDGNAVDTIYEMNLIVAVPPQFNPQPPRIKTITEGQELSLPCNAVGPPTPNITWVQIAGHLTKSTGIGTATLRIPNIKRDQNGTYECQATNNPNERRVTIQTVVAVYYPPKSTVTPPSINVVQGDEISISCTADGYPPPSISWTKADGVIKAGHTIAGGTLRIPDAIKTDAGKYICTAKNTYESTEHVNTTTATVLVKYQPSIMLGILKNQTLNESDSLSIKCDADAKPSPTIKWKTPTGSVHTGNVYNIPSVSRSHAGTYTCTASNGIGREAMASIQVTVQYPPDICAAKSNRTSKSWNGNSIRLICIATGLPAPRISWYKPTNQQITTGVIILPGGSEVTVLTTADQGDYGEYECRATSILGSDEHVINVTQLFPPAPVAITITEVEASSITVRWTKPGNDGGSAVTGYKVEVSTKPPVMTVYTHTIITGLKANTQYTVKVYARNIVGYSKEVEKSITTKEQGKPGVPQLTISINYSTQLSVILTWTKPDNKGGEIIKFTIYMKEDEDFKWTKTKDILDSSVLEYTLTNSIEYGKNYTFLVTAWNKYGESMKDDVMSKTISIPQNKPTCETNTRGKTKNNYEDASERHSKCLIGVGVIAAILVVSLVLNLLQFLYIWKKIKPNDKGRKKVKNT</sequence>
<dbReference type="SUPFAM" id="SSF49265">
    <property type="entry name" value="Fibronectin type III"/>
    <property type="match status" value="1"/>
</dbReference>
<evidence type="ECO:0000313" key="9">
    <source>
        <dbReference type="RefSeq" id="XP_031549915.1"/>
    </source>
</evidence>
<evidence type="ECO:0000256" key="5">
    <source>
        <dbReference type="SAM" id="Phobius"/>
    </source>
</evidence>
<keyword evidence="8" id="KW-1185">Reference proteome</keyword>
<evidence type="ECO:0000259" key="7">
    <source>
        <dbReference type="PROSITE" id="PS50853"/>
    </source>
</evidence>
<dbReference type="CDD" id="cd00063">
    <property type="entry name" value="FN3"/>
    <property type="match status" value="2"/>
</dbReference>
<feature type="domain" description="Fibronectin type-III" evidence="7">
    <location>
        <begin position="600"/>
        <end position="701"/>
    </location>
</feature>
<keyword evidence="5" id="KW-0472">Membrane</keyword>
<name>A0A6P8HBP6_ACTTE</name>
<dbReference type="FunCoup" id="A0A6P8HBP6">
    <property type="interactions" value="1300"/>
</dbReference>
<feature type="domain" description="Ig-like" evidence="6">
    <location>
        <begin position="154"/>
        <end position="233"/>
    </location>
</feature>
<evidence type="ECO:0000256" key="3">
    <source>
        <dbReference type="ARBA" id="ARBA00023157"/>
    </source>
</evidence>
<dbReference type="OrthoDB" id="5983932at2759"/>
<dbReference type="PANTHER" id="PTHR12231">
    <property type="entry name" value="CTX-RELATED TYPE I TRANSMEMBRANE PROTEIN"/>
    <property type="match status" value="1"/>
</dbReference>
<dbReference type="PRINTS" id="PR00014">
    <property type="entry name" value="FNTYPEIII"/>
</dbReference>
<keyword evidence="2" id="KW-0677">Repeat</keyword>
<dbReference type="Pfam" id="PF13927">
    <property type="entry name" value="Ig_3"/>
    <property type="match status" value="4"/>
</dbReference>
<dbReference type="InParanoid" id="A0A6P8HBP6"/>
<feature type="domain" description="Ig-like" evidence="6">
    <location>
        <begin position="335"/>
        <end position="416"/>
    </location>
</feature>
<feature type="transmembrane region" description="Helical" evidence="5">
    <location>
        <begin position="21"/>
        <end position="41"/>
    </location>
</feature>
<evidence type="ECO:0000256" key="4">
    <source>
        <dbReference type="ARBA" id="ARBA00023319"/>
    </source>
</evidence>
<dbReference type="PROSITE" id="PS50853">
    <property type="entry name" value="FN3"/>
    <property type="match status" value="2"/>
</dbReference>
<keyword evidence="4" id="KW-0393">Immunoglobulin domain</keyword>
<evidence type="ECO:0000256" key="1">
    <source>
        <dbReference type="ARBA" id="ARBA00022729"/>
    </source>
</evidence>
<dbReference type="AlphaFoldDB" id="A0A6P8HBP6"/>
<proteinExistence type="predicted"/>
<dbReference type="InterPro" id="IPR051170">
    <property type="entry name" value="Neural/epithelial_adhesion"/>
</dbReference>
<dbReference type="PANTHER" id="PTHR12231:SF253">
    <property type="entry name" value="DPR-INTERACTING PROTEIN ETA, ISOFORM B-RELATED"/>
    <property type="match status" value="1"/>
</dbReference>
<feature type="transmembrane region" description="Helical" evidence="5">
    <location>
        <begin position="728"/>
        <end position="753"/>
    </location>
</feature>
<dbReference type="GeneID" id="116287384"/>
<dbReference type="InterPro" id="IPR003961">
    <property type="entry name" value="FN3_dom"/>
</dbReference>
<dbReference type="InterPro" id="IPR036179">
    <property type="entry name" value="Ig-like_dom_sf"/>
</dbReference>
<evidence type="ECO:0000256" key="2">
    <source>
        <dbReference type="ARBA" id="ARBA00022737"/>
    </source>
</evidence>
<organism evidence="8 9">
    <name type="scientific">Actinia tenebrosa</name>
    <name type="common">Australian red waratah sea anemone</name>
    <dbReference type="NCBI Taxonomy" id="6105"/>
    <lineage>
        <taxon>Eukaryota</taxon>
        <taxon>Metazoa</taxon>
        <taxon>Cnidaria</taxon>
        <taxon>Anthozoa</taxon>
        <taxon>Hexacorallia</taxon>
        <taxon>Actiniaria</taxon>
        <taxon>Actiniidae</taxon>
        <taxon>Actinia</taxon>
    </lineage>
</organism>
<keyword evidence="3" id="KW-1015">Disulfide bond</keyword>
<dbReference type="InterPro" id="IPR007110">
    <property type="entry name" value="Ig-like_dom"/>
</dbReference>
<keyword evidence="5" id="KW-0812">Transmembrane</keyword>
<dbReference type="SUPFAM" id="SSF48726">
    <property type="entry name" value="Immunoglobulin"/>
    <property type="match status" value="4"/>
</dbReference>
<dbReference type="SMART" id="SM00409">
    <property type="entry name" value="IG"/>
    <property type="match status" value="4"/>
</dbReference>
<dbReference type="SMART" id="SM00060">
    <property type="entry name" value="FN3"/>
    <property type="match status" value="2"/>
</dbReference>
<dbReference type="Pfam" id="PF00041">
    <property type="entry name" value="fn3"/>
    <property type="match status" value="2"/>
</dbReference>
<dbReference type="InterPro" id="IPR003598">
    <property type="entry name" value="Ig_sub2"/>
</dbReference>
<feature type="domain" description="Ig-like" evidence="6">
    <location>
        <begin position="244"/>
        <end position="328"/>
    </location>
</feature>
<evidence type="ECO:0000259" key="6">
    <source>
        <dbReference type="PROSITE" id="PS50835"/>
    </source>
</evidence>
<feature type="domain" description="Ig-like" evidence="6">
    <location>
        <begin position="419"/>
        <end position="507"/>
    </location>
</feature>
<dbReference type="SMART" id="SM00408">
    <property type="entry name" value="IGc2"/>
    <property type="match status" value="4"/>
</dbReference>
<dbReference type="RefSeq" id="XP_031549915.1">
    <property type="nucleotide sequence ID" value="XM_031694055.1"/>
</dbReference>
<feature type="domain" description="Fibronectin type-III" evidence="7">
    <location>
        <begin position="513"/>
        <end position="599"/>
    </location>
</feature>
<protein>
    <submittedName>
        <fullName evidence="9">Hemicentin-1-like</fullName>
    </submittedName>
</protein>
<dbReference type="PROSITE" id="PS50835">
    <property type="entry name" value="IG_LIKE"/>
    <property type="match status" value="4"/>
</dbReference>
<dbReference type="InterPro" id="IPR013783">
    <property type="entry name" value="Ig-like_fold"/>
</dbReference>
<dbReference type="Proteomes" id="UP000515163">
    <property type="component" value="Unplaced"/>
</dbReference>
<dbReference type="InterPro" id="IPR036116">
    <property type="entry name" value="FN3_sf"/>
</dbReference>
<gene>
    <name evidence="9" type="primary">LOC116287384</name>
</gene>
<keyword evidence="1" id="KW-0732">Signal</keyword>
<dbReference type="Gene3D" id="2.60.40.10">
    <property type="entry name" value="Immunoglobulins"/>
    <property type="match status" value="6"/>
</dbReference>
<evidence type="ECO:0000313" key="8">
    <source>
        <dbReference type="Proteomes" id="UP000515163"/>
    </source>
</evidence>
<keyword evidence="5" id="KW-1133">Transmembrane helix</keyword>
<dbReference type="KEGG" id="aten:116287384"/>